<evidence type="ECO:0000313" key="3">
    <source>
        <dbReference type="Proteomes" id="UP001569428"/>
    </source>
</evidence>
<evidence type="ECO:0000313" key="2">
    <source>
        <dbReference type="EMBL" id="MFA0812556.1"/>
    </source>
</evidence>
<dbReference type="Pfam" id="PF00899">
    <property type="entry name" value="ThiF"/>
    <property type="match status" value="1"/>
</dbReference>
<dbReference type="Proteomes" id="UP001569428">
    <property type="component" value="Unassembled WGS sequence"/>
</dbReference>
<protein>
    <submittedName>
        <fullName evidence="2">ThiF family adenylyltransferase</fullName>
    </submittedName>
</protein>
<name>A0ABV4P355_9GAMM</name>
<dbReference type="NCBIfam" id="NF004281">
    <property type="entry name" value="PRK05690.1"/>
    <property type="match status" value="1"/>
</dbReference>
<dbReference type="InterPro" id="IPR035985">
    <property type="entry name" value="Ubiquitin-activating_enz"/>
</dbReference>
<proteinExistence type="predicted"/>
<comment type="caution">
    <text evidence="2">The sequence shown here is derived from an EMBL/GenBank/DDBJ whole genome shotgun (WGS) entry which is preliminary data.</text>
</comment>
<evidence type="ECO:0000259" key="1">
    <source>
        <dbReference type="Pfam" id="PF00899"/>
    </source>
</evidence>
<dbReference type="Gene3D" id="3.40.50.720">
    <property type="entry name" value="NAD(P)-binding Rossmann-like Domain"/>
    <property type="match status" value="1"/>
</dbReference>
<dbReference type="CDD" id="cd00757">
    <property type="entry name" value="ThiF_MoeB_HesA_family"/>
    <property type="match status" value="1"/>
</dbReference>
<keyword evidence="2" id="KW-0548">Nucleotidyltransferase</keyword>
<organism evidence="2 3">
    <name type="scientific">Microbulbifer epialgicus</name>
    <dbReference type="NCBI Taxonomy" id="393907"/>
    <lineage>
        <taxon>Bacteria</taxon>
        <taxon>Pseudomonadati</taxon>
        <taxon>Pseudomonadota</taxon>
        <taxon>Gammaproteobacteria</taxon>
        <taxon>Cellvibrionales</taxon>
        <taxon>Microbulbiferaceae</taxon>
        <taxon>Microbulbifer</taxon>
    </lineage>
</organism>
<dbReference type="PANTHER" id="PTHR10953">
    <property type="entry name" value="UBIQUITIN-ACTIVATING ENZYME E1"/>
    <property type="match status" value="1"/>
</dbReference>
<keyword evidence="3" id="KW-1185">Reference proteome</keyword>
<sequence>MLSSKELQRYSRQIMLPQVGEEGQEKLASARIMIVGLGGLGSPAALYLAAAGIGELHLVDGDHIDLSNLQRQVLYKTNHQGKSKAVVAAQQLAAANPTIRIHPHNQMANESWLREQVKQVDLVLDCTDNLEIRHTINRVCYQTGGPVVMASVQGFSGQLISFDFSKGKGPCYACLFPPHEQTEVQNCSTTGVIGPALGIVGSMQALEAIKYLTGMPVSSLNKLNLIETETFALQTLQLPRHSNCAVCGA</sequence>
<dbReference type="GO" id="GO:0016779">
    <property type="term" value="F:nucleotidyltransferase activity"/>
    <property type="evidence" value="ECO:0007669"/>
    <property type="project" value="UniProtKB-KW"/>
</dbReference>
<accession>A0ABV4P355</accession>
<dbReference type="SUPFAM" id="SSF69572">
    <property type="entry name" value="Activating enzymes of the ubiquitin-like proteins"/>
    <property type="match status" value="1"/>
</dbReference>
<dbReference type="EMBL" id="JBGMEK010000045">
    <property type="protein sequence ID" value="MFA0812556.1"/>
    <property type="molecule type" value="Genomic_DNA"/>
</dbReference>
<feature type="domain" description="THIF-type NAD/FAD binding fold" evidence="1">
    <location>
        <begin position="10"/>
        <end position="245"/>
    </location>
</feature>
<reference evidence="2 3" key="1">
    <citation type="submission" date="2024-08" db="EMBL/GenBank/DDBJ databases">
        <authorList>
            <person name="Ishaq N."/>
        </authorList>
    </citation>
    <scope>NUCLEOTIDE SEQUENCE [LARGE SCALE GENOMIC DNA]</scope>
    <source>
        <strain evidence="2 3">DSM 18651</strain>
    </source>
</reference>
<gene>
    <name evidence="2" type="ORF">ACCI49_16710</name>
</gene>
<dbReference type="RefSeq" id="WP_371840244.1">
    <property type="nucleotide sequence ID" value="NZ_JBGMEK010000045.1"/>
</dbReference>
<dbReference type="InterPro" id="IPR000594">
    <property type="entry name" value="ThiF_NAD_FAD-bd"/>
</dbReference>
<dbReference type="InterPro" id="IPR045886">
    <property type="entry name" value="ThiF/MoeB/HesA"/>
</dbReference>
<dbReference type="PANTHER" id="PTHR10953:SF240">
    <property type="entry name" value="SULFUR CARRIER PROTEIN THIS ADENYLYLTRANSFERASE"/>
    <property type="match status" value="1"/>
</dbReference>
<keyword evidence="2" id="KW-0808">Transferase</keyword>